<gene>
    <name evidence="2" type="ORF">H8710_01125</name>
</gene>
<feature type="transmembrane region" description="Helical" evidence="1">
    <location>
        <begin position="95"/>
        <end position="113"/>
    </location>
</feature>
<keyword evidence="3" id="KW-1185">Reference proteome</keyword>
<accession>A0A926I6B0</accession>
<keyword evidence="1" id="KW-0812">Transmembrane</keyword>
<protein>
    <submittedName>
        <fullName evidence="2">Uncharacterized protein</fullName>
    </submittedName>
</protein>
<comment type="caution">
    <text evidence="2">The sequence shown here is derived from an EMBL/GenBank/DDBJ whole genome shotgun (WGS) entry which is preliminary data.</text>
</comment>
<evidence type="ECO:0000256" key="1">
    <source>
        <dbReference type="SAM" id="Phobius"/>
    </source>
</evidence>
<evidence type="ECO:0000313" key="3">
    <source>
        <dbReference type="Proteomes" id="UP000610760"/>
    </source>
</evidence>
<name>A0A926I6B0_9FIRM</name>
<feature type="transmembrane region" description="Helical" evidence="1">
    <location>
        <begin position="43"/>
        <end position="74"/>
    </location>
</feature>
<proteinExistence type="predicted"/>
<keyword evidence="1" id="KW-1133">Transmembrane helix</keyword>
<dbReference type="AlphaFoldDB" id="A0A926I6B0"/>
<organism evidence="2 3">
    <name type="scientific">Fumia xinanensis</name>
    <dbReference type="NCBI Taxonomy" id="2763659"/>
    <lineage>
        <taxon>Bacteria</taxon>
        <taxon>Bacillati</taxon>
        <taxon>Bacillota</taxon>
        <taxon>Clostridia</taxon>
        <taxon>Eubacteriales</taxon>
        <taxon>Oscillospiraceae</taxon>
        <taxon>Fumia</taxon>
    </lineage>
</organism>
<evidence type="ECO:0000313" key="2">
    <source>
        <dbReference type="EMBL" id="MBC8558661.1"/>
    </source>
</evidence>
<dbReference type="EMBL" id="JACRSV010000001">
    <property type="protein sequence ID" value="MBC8558661.1"/>
    <property type="molecule type" value="Genomic_DNA"/>
</dbReference>
<feature type="transmembrane region" description="Helical" evidence="1">
    <location>
        <begin position="125"/>
        <end position="146"/>
    </location>
</feature>
<keyword evidence="1" id="KW-0472">Membrane</keyword>
<reference evidence="2" key="1">
    <citation type="submission" date="2020-08" db="EMBL/GenBank/DDBJ databases">
        <title>Genome public.</title>
        <authorList>
            <person name="Liu C."/>
            <person name="Sun Q."/>
        </authorList>
    </citation>
    <scope>NUCLEOTIDE SEQUENCE</scope>
    <source>
        <strain evidence="2">NSJ-33</strain>
    </source>
</reference>
<dbReference type="Proteomes" id="UP000610760">
    <property type="component" value="Unassembled WGS sequence"/>
</dbReference>
<sequence>MIAALCIVLMMLTGLLPMAEFALPALAGVLLIMLVVEISPKWAFLVYIAVAILSLLLAPSKDSAVFFTAFLGWYPIAKSKLENIRKPALEWMWKILIFNFSIGMGLVAAIYLFRLNDYVEILQDSVWLLALGWLFLNVVFVIYDIALTRLITAYIKWFRPKYIQKILGK</sequence>